<evidence type="ECO:0000256" key="2">
    <source>
        <dbReference type="ARBA" id="ARBA00022723"/>
    </source>
</evidence>
<protein>
    <recommendedName>
        <fullName evidence="13">C2H2-type domain-containing protein</fullName>
    </recommendedName>
</protein>
<keyword evidence="15" id="KW-1185">Reference proteome</keyword>
<dbReference type="SUPFAM" id="SSF57667">
    <property type="entry name" value="beta-beta-alpha zinc fingers"/>
    <property type="match status" value="1"/>
</dbReference>
<reference evidence="14" key="2">
    <citation type="submission" date="2025-08" db="UniProtKB">
        <authorList>
            <consortium name="Ensembl"/>
        </authorList>
    </citation>
    <scope>IDENTIFICATION</scope>
</reference>
<dbReference type="PANTHER" id="PTHR23235">
    <property type="entry name" value="KRUEPPEL-LIKE TRANSCRIPTION FACTOR"/>
    <property type="match status" value="1"/>
</dbReference>
<keyword evidence="7" id="KW-0238">DNA-binding</keyword>
<accession>A0A2R9BAZ5</accession>
<keyword evidence="9" id="KW-0539">Nucleus</keyword>
<dbReference type="SMART" id="SM00355">
    <property type="entry name" value="ZnF_C2H2"/>
    <property type="match status" value="3"/>
</dbReference>
<evidence type="ECO:0000256" key="3">
    <source>
        <dbReference type="ARBA" id="ARBA00022737"/>
    </source>
</evidence>
<dbReference type="GO" id="GO:0005634">
    <property type="term" value="C:nucleus"/>
    <property type="evidence" value="ECO:0007669"/>
    <property type="project" value="UniProtKB-SubCell"/>
</dbReference>
<evidence type="ECO:0000259" key="13">
    <source>
        <dbReference type="PROSITE" id="PS50157"/>
    </source>
</evidence>
<organism evidence="14 15">
    <name type="scientific">Pan paniscus</name>
    <name type="common">Pygmy chimpanzee</name>
    <name type="synonym">Bonobo</name>
    <dbReference type="NCBI Taxonomy" id="9597"/>
    <lineage>
        <taxon>Eukaryota</taxon>
        <taxon>Metazoa</taxon>
        <taxon>Chordata</taxon>
        <taxon>Craniata</taxon>
        <taxon>Vertebrata</taxon>
        <taxon>Euteleostomi</taxon>
        <taxon>Mammalia</taxon>
        <taxon>Eutheria</taxon>
        <taxon>Euarchontoglires</taxon>
        <taxon>Primates</taxon>
        <taxon>Haplorrhini</taxon>
        <taxon>Catarrhini</taxon>
        <taxon>Hominidae</taxon>
        <taxon>Pan</taxon>
    </lineage>
</organism>
<evidence type="ECO:0000256" key="7">
    <source>
        <dbReference type="ARBA" id="ARBA00023125"/>
    </source>
</evidence>
<reference evidence="14" key="3">
    <citation type="submission" date="2025-09" db="UniProtKB">
        <authorList>
            <consortium name="Ensembl"/>
        </authorList>
    </citation>
    <scope>IDENTIFICATION</scope>
</reference>
<dbReference type="GO" id="GO:0008270">
    <property type="term" value="F:zinc ion binding"/>
    <property type="evidence" value="ECO:0007669"/>
    <property type="project" value="UniProtKB-KW"/>
</dbReference>
<evidence type="ECO:0000313" key="15">
    <source>
        <dbReference type="Proteomes" id="UP000240080"/>
    </source>
</evidence>
<dbReference type="Gene3D" id="3.30.160.60">
    <property type="entry name" value="Classic Zinc Finger"/>
    <property type="match status" value="3"/>
</dbReference>
<dbReference type="Bgee" id="ENSPPAG00000036461">
    <property type="expression patterns" value="Expressed in testis"/>
</dbReference>
<keyword evidence="4 11" id="KW-0863">Zinc-finger</keyword>
<feature type="region of interest" description="Disordered" evidence="12">
    <location>
        <begin position="1"/>
        <end position="110"/>
    </location>
</feature>
<evidence type="ECO:0000256" key="9">
    <source>
        <dbReference type="ARBA" id="ARBA00023242"/>
    </source>
</evidence>
<keyword evidence="6" id="KW-0805">Transcription regulation</keyword>
<dbReference type="Proteomes" id="UP000240080">
    <property type="component" value="Chromosome 13"/>
</dbReference>
<dbReference type="FunFam" id="3.30.160.60:FF:000014">
    <property type="entry name" value="Transcription factor Sp3"/>
    <property type="match status" value="1"/>
</dbReference>
<keyword evidence="3" id="KW-0677">Repeat</keyword>
<dbReference type="PANTHER" id="PTHR23235:SF146">
    <property type="entry name" value="C2H2-TYPE DOMAIN-CONTAINING PROTEIN"/>
    <property type="match status" value="1"/>
</dbReference>
<dbReference type="OMA" id="QYTHGED"/>
<keyword evidence="2" id="KW-0479">Metal-binding</keyword>
<dbReference type="FunFam" id="3.30.160.60:FF:001147">
    <property type="entry name" value="Sp6 transcription factor"/>
    <property type="match status" value="1"/>
</dbReference>
<feature type="compositionally biased region" description="Low complexity" evidence="12">
    <location>
        <begin position="101"/>
        <end position="110"/>
    </location>
</feature>
<dbReference type="GO" id="GO:0000981">
    <property type="term" value="F:DNA-binding transcription factor activity, RNA polymerase II-specific"/>
    <property type="evidence" value="ECO:0007669"/>
    <property type="project" value="TreeGrafter"/>
</dbReference>
<evidence type="ECO:0000256" key="4">
    <source>
        <dbReference type="ARBA" id="ARBA00022771"/>
    </source>
</evidence>
<dbReference type="InterPro" id="IPR013087">
    <property type="entry name" value="Znf_C2H2_type"/>
</dbReference>
<evidence type="ECO:0000256" key="5">
    <source>
        <dbReference type="ARBA" id="ARBA00022833"/>
    </source>
</evidence>
<evidence type="ECO:0000256" key="12">
    <source>
        <dbReference type="SAM" id="MobiDB-lite"/>
    </source>
</evidence>
<evidence type="ECO:0000256" key="6">
    <source>
        <dbReference type="ARBA" id="ARBA00023015"/>
    </source>
</evidence>
<dbReference type="GeneTree" id="ENSGT00940000155099"/>
<dbReference type="EMBL" id="AJFE02113580">
    <property type="status" value="NOT_ANNOTATED_CDS"/>
    <property type="molecule type" value="Genomic_DNA"/>
</dbReference>
<name>A0A2R9BAZ5_PANPA</name>
<dbReference type="GO" id="GO:0000978">
    <property type="term" value="F:RNA polymerase II cis-regulatory region sequence-specific DNA binding"/>
    <property type="evidence" value="ECO:0007669"/>
    <property type="project" value="TreeGrafter"/>
</dbReference>
<proteinExistence type="inferred from homology"/>
<keyword evidence="8" id="KW-0804">Transcription</keyword>
<keyword evidence="5" id="KW-0862">Zinc</keyword>
<comment type="subcellular location">
    <subcellularLocation>
        <location evidence="1">Nucleus</location>
    </subcellularLocation>
</comment>
<feature type="domain" description="C2H2-type" evidence="13">
    <location>
        <begin position="620"/>
        <end position="647"/>
    </location>
</feature>
<evidence type="ECO:0000256" key="11">
    <source>
        <dbReference type="PROSITE-ProRule" id="PRU00042"/>
    </source>
</evidence>
<dbReference type="STRING" id="9597.ENSPPAP00000026779"/>
<dbReference type="InterPro" id="IPR036236">
    <property type="entry name" value="Znf_C2H2_sf"/>
</dbReference>
<evidence type="ECO:0000313" key="14">
    <source>
        <dbReference type="Ensembl" id="ENSPPAP00000026779.1"/>
    </source>
</evidence>
<sequence length="720" mass="75491">MGSRRPPARGQGSRGACERGTPGGAGGGTRRRRARAGVPPGRSRRGPSRTSCMSGGPALTATHPLVSLSEPDTQPSPPALLAATCSKIGPPSPGDDKEEVAAGAGAPAAAGATGDLASALLGGVLSATPTTIKDEAGNLVQIPGAATSSGQYNLQNEQTFSDAAGSDSSNDGRQVQTGFTGFSDNGGINQEGSQIQIIPGSNQTLLASGTPANIQNLLPRTGQVQVQGVAIGGSSFAGPTQVVANVPLGPPGNITFVPINSVDLDSLGLSGSSQTMTAGINAYGHLINTGQGTDSSDNSEKTDLFVPTSSSQLAVRIHSIGILQQNTNSLTTSSGQVHSSDLQGNYIQSPVSEETQTQNIQISPAQPVVHLQLQESRPPNSEVQIVQGITPKTIHSVQANGQNISQQASQNLQLQLNPGNFLIRAQTVTPSGQITWQTFQIQGVQNLQNLQIQKTAAQQLTLTPVQTLTLGQFAAGGAFTSTPVSLSTGQLSNLQLHYIQERMLTNLILKSGTTLRVHVADEEGDQQPQEGKGLQRVACTCPNCKAGGGRSTNLGKKKQHICRIPGCGKVYRKTSHLRAHVHWHSGPRPFVCNWMYCGKRFTRSDELQRHRRTHTGEKKFVCSECSKCFVRSDHLAKHTKTQQNKKGIHSSSTVLASVEAVQDDTLITAGGTKFILANIQQASVSGIGTVNTSATSNPDTLTNTEIPLRLVTVSGNETME</sequence>
<evidence type="ECO:0000256" key="10">
    <source>
        <dbReference type="ARBA" id="ARBA00038409"/>
    </source>
</evidence>
<dbReference type="Ensembl" id="ENSPPAT00000049615.1">
    <property type="protein sequence ID" value="ENSPPAP00000026779.1"/>
    <property type="gene ID" value="ENSPPAG00000036461.1"/>
</dbReference>
<evidence type="ECO:0000256" key="1">
    <source>
        <dbReference type="ARBA" id="ARBA00004123"/>
    </source>
</evidence>
<dbReference type="PROSITE" id="PS50157">
    <property type="entry name" value="ZINC_FINGER_C2H2_2"/>
    <property type="match status" value="3"/>
</dbReference>
<feature type="domain" description="C2H2-type" evidence="13">
    <location>
        <begin position="590"/>
        <end position="619"/>
    </location>
</feature>
<evidence type="ECO:0000256" key="8">
    <source>
        <dbReference type="ARBA" id="ARBA00023163"/>
    </source>
</evidence>
<feature type="domain" description="C2H2-type" evidence="13">
    <location>
        <begin position="560"/>
        <end position="589"/>
    </location>
</feature>
<dbReference type="Pfam" id="PF00096">
    <property type="entry name" value="zf-C2H2"/>
    <property type="match status" value="2"/>
</dbReference>
<comment type="similarity">
    <text evidence="10">Belongs to the Sp1 C2H2-type zinc-finger protein family.</text>
</comment>
<reference evidence="14 15" key="1">
    <citation type="journal article" date="2012" name="Nature">
        <title>The bonobo genome compared with the chimpanzee and human genomes.</title>
        <authorList>
            <person name="Prufer K."/>
            <person name="Munch K."/>
            <person name="Hellmann I."/>
            <person name="Akagi K."/>
            <person name="Miller J.R."/>
            <person name="Walenz B."/>
            <person name="Koren S."/>
            <person name="Sutton G."/>
            <person name="Kodira C."/>
            <person name="Winer R."/>
            <person name="Knight J.R."/>
            <person name="Mullikin J.C."/>
            <person name="Meader S.J."/>
            <person name="Ponting C.P."/>
            <person name="Lunter G."/>
            <person name="Higashino S."/>
            <person name="Hobolth A."/>
            <person name="Dutheil J."/>
            <person name="Karakoc E."/>
            <person name="Alkan C."/>
            <person name="Sajjadian S."/>
            <person name="Catacchio C.R."/>
            <person name="Ventura M."/>
            <person name="Marques-Bonet T."/>
            <person name="Eichler E.E."/>
            <person name="Andre C."/>
            <person name="Atencia R."/>
            <person name="Mugisha L."/>
            <person name="Junhold J."/>
            <person name="Patterson N."/>
            <person name="Siebauer M."/>
            <person name="Good J.M."/>
            <person name="Fischer A."/>
            <person name="Ptak S.E."/>
            <person name="Lachmann M."/>
            <person name="Symer D.E."/>
            <person name="Mailund T."/>
            <person name="Schierup M.H."/>
            <person name="Andres A.M."/>
            <person name="Kelso J."/>
            <person name="Paabo S."/>
        </authorList>
    </citation>
    <scope>NUCLEOTIDE SEQUENCE [LARGE SCALE GENOMIC DNA]</scope>
</reference>
<dbReference type="PROSITE" id="PS00028">
    <property type="entry name" value="ZINC_FINGER_C2H2_1"/>
    <property type="match status" value="2"/>
</dbReference>
<dbReference type="AlphaFoldDB" id="A0A2R9BAZ5"/>